<protein>
    <submittedName>
        <fullName evidence="1">Uncharacterized protein</fullName>
    </submittedName>
</protein>
<comment type="caution">
    <text evidence="1">The sequence shown here is derived from an EMBL/GenBank/DDBJ whole genome shotgun (WGS) entry which is preliminary data.</text>
</comment>
<keyword evidence="2" id="KW-1185">Reference proteome</keyword>
<dbReference type="Proteomes" id="UP001157502">
    <property type="component" value="Chromosome 36"/>
</dbReference>
<sequence length="114" mass="12697">MTPAPPQRTGTLRRPELLKNQLLPGRACRGEGENACIHWGIIWEGGGGSEGFKHYSSRGTLWSRAGLDLDRPRPDRRGATTEGPVRTLRWERFRLGFEPSSDASGSSTRARRQP</sequence>
<reference evidence="1" key="1">
    <citation type="submission" date="2021-05" db="EMBL/GenBank/DDBJ databases">
        <authorList>
            <person name="Pan Q."/>
            <person name="Jouanno E."/>
            <person name="Zahm M."/>
            <person name="Klopp C."/>
            <person name="Cabau C."/>
            <person name="Louis A."/>
            <person name="Berthelot C."/>
            <person name="Parey E."/>
            <person name="Roest Crollius H."/>
            <person name="Montfort J."/>
            <person name="Robinson-Rechavi M."/>
            <person name="Bouchez O."/>
            <person name="Lampietro C."/>
            <person name="Lopez Roques C."/>
            <person name="Donnadieu C."/>
            <person name="Postlethwait J."/>
            <person name="Bobe J."/>
            <person name="Dillon D."/>
            <person name="Chandos A."/>
            <person name="von Hippel F."/>
            <person name="Guiguen Y."/>
        </authorList>
    </citation>
    <scope>NUCLEOTIDE SEQUENCE</scope>
    <source>
        <strain evidence="1">YG-Jan2019</strain>
    </source>
</reference>
<organism evidence="1 2">
    <name type="scientific">Dallia pectoralis</name>
    <name type="common">Alaska blackfish</name>
    <dbReference type="NCBI Taxonomy" id="75939"/>
    <lineage>
        <taxon>Eukaryota</taxon>
        <taxon>Metazoa</taxon>
        <taxon>Chordata</taxon>
        <taxon>Craniata</taxon>
        <taxon>Vertebrata</taxon>
        <taxon>Euteleostomi</taxon>
        <taxon>Actinopterygii</taxon>
        <taxon>Neopterygii</taxon>
        <taxon>Teleostei</taxon>
        <taxon>Protacanthopterygii</taxon>
        <taxon>Esociformes</taxon>
        <taxon>Umbridae</taxon>
        <taxon>Dallia</taxon>
    </lineage>
</organism>
<evidence type="ECO:0000313" key="1">
    <source>
        <dbReference type="EMBL" id="KAJ7985288.1"/>
    </source>
</evidence>
<evidence type="ECO:0000313" key="2">
    <source>
        <dbReference type="Proteomes" id="UP001157502"/>
    </source>
</evidence>
<proteinExistence type="predicted"/>
<gene>
    <name evidence="1" type="ORF">DPEC_G00350520</name>
</gene>
<name>A0ACC2F1Q9_DALPE</name>
<accession>A0ACC2F1Q9</accession>
<dbReference type="EMBL" id="CM055763">
    <property type="protein sequence ID" value="KAJ7985288.1"/>
    <property type="molecule type" value="Genomic_DNA"/>
</dbReference>